<sequence length="321" mass="35855">MSSSVPKRCLHKSKEIVDVEVTSAVAETDVKSQLSGIIFTADDFREMVGKTVVTLSSQPCDESTEQNNEMLTWHPIECLEPEEFAFETITGKSLFANEDVKRTDSLCTQIDLPKLSSNFDEVQHFQRISFDPIYSVDSYHQQYNESQLLSLLSEGAVFCPTPHKVQEPTERAEESEPSLSTQTIEPYVSAEMQHQGSKSESGSSASSVSKWKPLENFDELWPSLDITDAPSAPTQDHPMKKEECPKSSDANTKKFSEDLDAMERRGSILTDEQKSPSQILAYEQVIRDPAHVIEEYNKRVAEHAPEKADKAAFSSPAPLTS</sequence>
<feature type="region of interest" description="Disordered" evidence="1">
    <location>
        <begin position="190"/>
        <end position="209"/>
    </location>
</feature>
<protein>
    <submittedName>
        <fullName evidence="2">Uncharacterized protein</fullName>
    </submittedName>
</protein>
<evidence type="ECO:0000313" key="3">
    <source>
        <dbReference type="Proteomes" id="UP001201812"/>
    </source>
</evidence>
<feature type="compositionally biased region" description="Basic and acidic residues" evidence="1">
    <location>
        <begin position="237"/>
        <end position="274"/>
    </location>
</feature>
<gene>
    <name evidence="2" type="ORF">DdX_08244</name>
</gene>
<feature type="region of interest" description="Disordered" evidence="1">
    <location>
        <begin position="162"/>
        <end position="182"/>
    </location>
</feature>
<comment type="caution">
    <text evidence="2">The sequence shown here is derived from an EMBL/GenBank/DDBJ whole genome shotgun (WGS) entry which is preliminary data.</text>
</comment>
<feature type="compositionally biased region" description="Basic and acidic residues" evidence="1">
    <location>
        <begin position="301"/>
        <end position="310"/>
    </location>
</feature>
<accession>A0AAD4R140</accession>
<name>A0AAD4R140_9BILA</name>
<feature type="region of interest" description="Disordered" evidence="1">
    <location>
        <begin position="301"/>
        <end position="321"/>
    </location>
</feature>
<keyword evidence="3" id="KW-1185">Reference proteome</keyword>
<organism evidence="2 3">
    <name type="scientific">Ditylenchus destructor</name>
    <dbReference type="NCBI Taxonomy" id="166010"/>
    <lineage>
        <taxon>Eukaryota</taxon>
        <taxon>Metazoa</taxon>
        <taxon>Ecdysozoa</taxon>
        <taxon>Nematoda</taxon>
        <taxon>Chromadorea</taxon>
        <taxon>Rhabditida</taxon>
        <taxon>Tylenchina</taxon>
        <taxon>Tylenchomorpha</taxon>
        <taxon>Sphaerularioidea</taxon>
        <taxon>Anguinidae</taxon>
        <taxon>Anguininae</taxon>
        <taxon>Ditylenchus</taxon>
    </lineage>
</organism>
<dbReference type="AlphaFoldDB" id="A0AAD4R140"/>
<evidence type="ECO:0000313" key="2">
    <source>
        <dbReference type="EMBL" id="KAI1714969.1"/>
    </source>
</evidence>
<feature type="region of interest" description="Disordered" evidence="1">
    <location>
        <begin position="224"/>
        <end position="279"/>
    </location>
</feature>
<dbReference type="Proteomes" id="UP001201812">
    <property type="component" value="Unassembled WGS sequence"/>
</dbReference>
<proteinExistence type="predicted"/>
<evidence type="ECO:0000256" key="1">
    <source>
        <dbReference type="SAM" id="MobiDB-lite"/>
    </source>
</evidence>
<feature type="compositionally biased region" description="Basic and acidic residues" evidence="1">
    <location>
        <begin position="164"/>
        <end position="174"/>
    </location>
</feature>
<feature type="compositionally biased region" description="Low complexity" evidence="1">
    <location>
        <begin position="198"/>
        <end position="209"/>
    </location>
</feature>
<reference evidence="2" key="1">
    <citation type="submission" date="2022-01" db="EMBL/GenBank/DDBJ databases">
        <title>Genome Sequence Resource for Two Populations of Ditylenchus destructor, the Migratory Endoparasitic Phytonematode.</title>
        <authorList>
            <person name="Zhang H."/>
            <person name="Lin R."/>
            <person name="Xie B."/>
        </authorList>
    </citation>
    <scope>NUCLEOTIDE SEQUENCE</scope>
    <source>
        <strain evidence="2">BazhouSP</strain>
    </source>
</reference>
<dbReference type="EMBL" id="JAKKPZ010000012">
    <property type="protein sequence ID" value="KAI1714969.1"/>
    <property type="molecule type" value="Genomic_DNA"/>
</dbReference>